<dbReference type="Pfam" id="PF20148">
    <property type="entry name" value="DUF6531"/>
    <property type="match status" value="1"/>
</dbReference>
<evidence type="ECO:0000313" key="3">
    <source>
        <dbReference type="Proteomes" id="UP000464688"/>
    </source>
</evidence>
<dbReference type="Gene3D" id="2.180.10.10">
    <property type="entry name" value="RHS repeat-associated core"/>
    <property type="match status" value="1"/>
</dbReference>
<dbReference type="InterPro" id="IPR031325">
    <property type="entry name" value="RHS_repeat"/>
</dbReference>
<sequence length="387" mass="42628">MLNVSTGACGYDELKGTPPYESCVGNPINIAVGNKFQVEVDYQSGNAGGLSFTRSYNSLDRIWRHNYSTFIRFAEGNLSLVHTDGRESFFDVVGDAAISASSETGSLVKTSEAWVYRSPSGEVFTFNSAGRLIEWVNADHRKQTLVYAGLQVTVTSDSGQVLRFSEDSRHQPISLTASGVSVDYIYDGNNNLASLTRTLGSITEQRRFFYDDTRNVGLLTGITDERGVRFATWFYDEKGRAISSQHSGGAGLTQVAYNADGSSTVTNELGKTTVYQYQQIGGIKRVTSIQGEPSANCPASNSSYTYNDRGLVLTKTDAKGLITTYEYNDRGLEISRTEASGTTLARITTTEWDPNRFLPIKVIEPNRITVYSYDNQGRELTRQSTSR</sequence>
<reference evidence="2 3" key="1">
    <citation type="journal article" date="2014" name="Genome Announc.">
        <title>Draft Genome Sequences of a Phylogenetically Diverse Suite of Pseudomonas syringae Strains from Multiple Source Populations.</title>
        <authorList>
            <person name="Baltrus D.A."/>
            <person name="Yourstone S."/>
            <person name="Lind A."/>
            <person name="Guilbaud C."/>
            <person name="Sands D.C."/>
            <person name="Jones C.D."/>
            <person name="Morris C.E."/>
            <person name="Dangl J.L."/>
        </authorList>
    </citation>
    <scope>NUCLEOTIDE SEQUENCE [LARGE SCALE GENOMIC DNA]</scope>
    <source>
        <strain evidence="2 3">UB303</strain>
    </source>
</reference>
<dbReference type="EMBL" id="CP047267">
    <property type="protein sequence ID" value="QHF11179.1"/>
    <property type="molecule type" value="Genomic_DNA"/>
</dbReference>
<protein>
    <submittedName>
        <fullName evidence="2">RHS repeat protein</fullName>
    </submittedName>
</protein>
<gene>
    <name evidence="2" type="ORF">N026_24545</name>
</gene>
<dbReference type="InterPro" id="IPR050708">
    <property type="entry name" value="T6SS_VgrG/RHS"/>
</dbReference>
<dbReference type="InterPro" id="IPR045351">
    <property type="entry name" value="DUF6531"/>
</dbReference>
<name>A0AAJ4BCP8_PSESX</name>
<evidence type="ECO:0000313" key="2">
    <source>
        <dbReference type="EMBL" id="QHF11179.1"/>
    </source>
</evidence>
<organism evidence="2 3">
    <name type="scientific">Pseudomonas syringae UB303</name>
    <dbReference type="NCBI Taxonomy" id="1357287"/>
    <lineage>
        <taxon>Bacteria</taxon>
        <taxon>Pseudomonadati</taxon>
        <taxon>Pseudomonadota</taxon>
        <taxon>Gammaproteobacteria</taxon>
        <taxon>Pseudomonadales</taxon>
        <taxon>Pseudomonadaceae</taxon>
        <taxon>Pseudomonas</taxon>
        <taxon>Pseudomonas syringae</taxon>
    </lineage>
</organism>
<dbReference type="Proteomes" id="UP000464688">
    <property type="component" value="Chromosome"/>
</dbReference>
<dbReference type="PANTHER" id="PTHR32305:SF15">
    <property type="entry name" value="PROTEIN RHSA-RELATED"/>
    <property type="match status" value="1"/>
</dbReference>
<dbReference type="AlphaFoldDB" id="A0AAJ4BCP8"/>
<dbReference type="Pfam" id="PF05593">
    <property type="entry name" value="RHS_repeat"/>
    <property type="match status" value="1"/>
</dbReference>
<accession>A0AAJ4BCP8</accession>
<feature type="domain" description="DUF6531" evidence="1">
    <location>
        <begin position="25"/>
        <end position="90"/>
    </location>
</feature>
<dbReference type="PANTHER" id="PTHR32305">
    <property type="match status" value="1"/>
</dbReference>
<proteinExistence type="predicted"/>
<evidence type="ECO:0000259" key="1">
    <source>
        <dbReference type="Pfam" id="PF20148"/>
    </source>
</evidence>